<protein>
    <submittedName>
        <fullName evidence="2">Uncharacterized protein</fullName>
    </submittedName>
</protein>
<feature type="compositionally biased region" description="Basic and acidic residues" evidence="1">
    <location>
        <begin position="69"/>
        <end position="83"/>
    </location>
</feature>
<dbReference type="EMBL" id="OK040790">
    <property type="protein sequence ID" value="UDL16051.1"/>
    <property type="molecule type" value="Genomic_DNA"/>
</dbReference>
<proteinExistence type="predicted"/>
<evidence type="ECO:0000313" key="2">
    <source>
        <dbReference type="EMBL" id="UDL16051.1"/>
    </source>
</evidence>
<name>A0AAE9C314_9CAUD</name>
<accession>A0AAE9C314</accession>
<dbReference type="Proteomes" id="UP000827768">
    <property type="component" value="Segment"/>
</dbReference>
<feature type="region of interest" description="Disordered" evidence="1">
    <location>
        <begin position="54"/>
        <end position="83"/>
    </location>
</feature>
<gene>
    <name evidence="2" type="primary">301</name>
    <name evidence="2" type="ORF">SEA_PUMPERNICKEL_301</name>
</gene>
<dbReference type="GeneID" id="80019942"/>
<evidence type="ECO:0000256" key="1">
    <source>
        <dbReference type="SAM" id="MobiDB-lite"/>
    </source>
</evidence>
<dbReference type="KEGG" id="vg:80019942"/>
<reference evidence="2" key="1">
    <citation type="submission" date="2021-09" db="EMBL/GenBank/DDBJ databases">
        <authorList>
            <person name="Andersen S.H."/>
            <person name="Beall E.A."/>
            <person name="Cappelle B."/>
            <person name="Falteisek K.J."/>
            <person name="Fenske B.A."/>
            <person name="Gansluckner N.W."/>
            <person name="Gilbertson S.M."/>
            <person name="Krings K.J."/>
            <person name="Mobeck M."/>
            <person name="Odeku J.O."/>
            <person name="Poncelet M.E."/>
            <person name="Rohr J.R."/>
            <person name="Rolands L."/>
            <person name="Whipple C.D."/>
            <person name="Whipple E.M."/>
            <person name="Spring A.M."/>
            <person name="Klyczek K."/>
            <person name="Garlena R.A."/>
            <person name="Russell D.A."/>
            <person name="Pope W.H."/>
            <person name="Jacobs-Sera D."/>
            <person name="Hatfull G.F."/>
        </authorList>
    </citation>
    <scope>NUCLEOTIDE SEQUENCE</scope>
</reference>
<dbReference type="RefSeq" id="YP_010755291.1">
    <property type="nucleotide sequence ID" value="NC_073468.1"/>
</dbReference>
<organism evidence="2 3">
    <name type="scientific">Microbacterium phage Pumpernickel</name>
    <dbReference type="NCBI Taxonomy" id="2885983"/>
    <lineage>
        <taxon>Viruses</taxon>
        <taxon>Duplodnaviria</taxon>
        <taxon>Heunggongvirae</taxon>
        <taxon>Uroviricota</taxon>
        <taxon>Caudoviricetes</taxon>
        <taxon>Pumpernickelvirus</taxon>
        <taxon>Pumpernickelvirus pumpernickel</taxon>
    </lineage>
</organism>
<evidence type="ECO:0000313" key="3">
    <source>
        <dbReference type="Proteomes" id="UP000827768"/>
    </source>
</evidence>
<sequence>MSTYGKLTAKDMRKFDDGARELVLRMVDAGWVGRITKQGHAYMRAPDGEVSATVARDSGRGRSGMNAEARFRRWQEGRDNSNT</sequence>
<keyword evidence="3" id="KW-1185">Reference proteome</keyword>